<organism evidence="3 4">
    <name type="scientific">Prototheca wickerhamii</name>
    <dbReference type="NCBI Taxonomy" id="3111"/>
    <lineage>
        <taxon>Eukaryota</taxon>
        <taxon>Viridiplantae</taxon>
        <taxon>Chlorophyta</taxon>
        <taxon>core chlorophytes</taxon>
        <taxon>Trebouxiophyceae</taxon>
        <taxon>Chlorellales</taxon>
        <taxon>Chlorellaceae</taxon>
        <taxon>Prototheca</taxon>
    </lineage>
</organism>
<proteinExistence type="predicted"/>
<name>A0AAD9IEH6_PROWI</name>
<comment type="caution">
    <text evidence="3">The sequence shown here is derived from an EMBL/GenBank/DDBJ whole genome shotgun (WGS) entry which is preliminary data.</text>
</comment>
<dbReference type="InterPro" id="IPR045865">
    <property type="entry name" value="ACT-like_dom_sf"/>
</dbReference>
<dbReference type="Proteomes" id="UP001255856">
    <property type="component" value="Unassembled WGS sequence"/>
</dbReference>
<dbReference type="InterPro" id="IPR040217">
    <property type="entry name" value="ACR1-12"/>
</dbReference>
<feature type="region of interest" description="Disordered" evidence="2">
    <location>
        <begin position="286"/>
        <end position="321"/>
    </location>
</feature>
<evidence type="ECO:0000256" key="1">
    <source>
        <dbReference type="ARBA" id="ARBA00022737"/>
    </source>
</evidence>
<feature type="compositionally biased region" description="Acidic residues" evidence="2">
    <location>
        <begin position="294"/>
        <end position="308"/>
    </location>
</feature>
<feature type="compositionally biased region" description="Basic residues" evidence="2">
    <location>
        <begin position="356"/>
        <end position="367"/>
    </location>
</feature>
<dbReference type="EMBL" id="JASFZW010000014">
    <property type="protein sequence ID" value="KAK2075535.1"/>
    <property type="molecule type" value="Genomic_DNA"/>
</dbReference>
<dbReference type="AlphaFoldDB" id="A0AAD9IEH6"/>
<dbReference type="Gene3D" id="3.30.70.260">
    <property type="match status" value="1"/>
</dbReference>
<reference evidence="3" key="1">
    <citation type="submission" date="2021-01" db="EMBL/GenBank/DDBJ databases">
        <authorList>
            <person name="Eckstrom K.M.E."/>
        </authorList>
    </citation>
    <scope>NUCLEOTIDE SEQUENCE</scope>
    <source>
        <strain evidence="3">UVCC 0001</strain>
    </source>
</reference>
<evidence type="ECO:0000256" key="2">
    <source>
        <dbReference type="SAM" id="MobiDB-lite"/>
    </source>
</evidence>
<keyword evidence="4" id="KW-1185">Reference proteome</keyword>
<keyword evidence="1" id="KW-0677">Repeat</keyword>
<evidence type="ECO:0000313" key="4">
    <source>
        <dbReference type="Proteomes" id="UP001255856"/>
    </source>
</evidence>
<dbReference type="PANTHER" id="PTHR31096:SF22">
    <property type="entry name" value="ACT DOMAIN-CONTAINING PROTEIN ACR4"/>
    <property type="match status" value="1"/>
</dbReference>
<protein>
    <submittedName>
        <fullName evidence="3">Uncharacterized protein</fullName>
    </submittedName>
</protein>
<accession>A0AAD9IEH6</accession>
<gene>
    <name evidence="3" type="ORF">QBZ16_001643</name>
</gene>
<evidence type="ECO:0000313" key="3">
    <source>
        <dbReference type="EMBL" id="KAK2075535.1"/>
    </source>
</evidence>
<dbReference type="PANTHER" id="PTHR31096">
    <property type="entry name" value="ACT DOMAIN-CONTAINING PROTEIN ACR4-RELATED"/>
    <property type="match status" value="1"/>
</dbReference>
<dbReference type="SUPFAM" id="SSF55021">
    <property type="entry name" value="ACT-like"/>
    <property type="match status" value="2"/>
</dbReference>
<feature type="region of interest" description="Disordered" evidence="2">
    <location>
        <begin position="350"/>
        <end position="423"/>
    </location>
</feature>
<feature type="compositionally biased region" description="Low complexity" evidence="2">
    <location>
        <begin position="391"/>
        <end position="402"/>
    </location>
</feature>
<sequence length="639" mass="69632">MNPVYYKSGYVQSSPSLLNLTEWQEKEKANPVNCAVDKDGQLLDNLTLELRVSPPEITIDNSCHERYTFVKLTSANMPGSLIHVVQHFKELGLHVHRSRVTSCGGWFVDDFYLTEPNGQKIRSPSKLHSIEQMMVSYFKRERTFLNGDETDDDDRVVSTVFELAGPDGVGLLADVTTLLQNNGCNVRGAAVWTYHGRVAFVLSTTEHGLPIADPYKRQRLRQLVTAIMAGRAGASEAVTVRLEDVRGEVHPDRRLHRLMLNEELELWKSGSGRRFLSCGGQTPRGVSGYAFDSQADDDDDEGVEEEAGDASPHDHGDSDDALLDVHGMEEHDAVAGPAGVYGAAPDLTVEAERPQQRHGRRQPSLRARRADASAPADGPLSPASVLAAPEPGSSLTTTASPGASPPPARRIKKEHSADVDGSWRSPKYDRPIVDLELCRSSGYWIVSIACRDRPKLLFDTVCTLADLNYDIWHATIDAFADGSALQEYHIRPRFGDQGWDEGAAACLKAMLEGSIQRRFPRGIKLHVRSVDRFGGLGEITRVLKEARLSITRAKVRTYVASNSSGHTFYVLGEGGAVPGRERIAAVCASLGAALVDEAKEGSLRGAGSAGCELSKAHRFTMAYLERHAGSPISSSVGSV</sequence>